<gene>
    <name evidence="2" type="ORF">M8C21_011370</name>
</gene>
<dbReference type="EMBL" id="JAMZMK010009545">
    <property type="protein sequence ID" value="KAI7735171.1"/>
    <property type="molecule type" value="Genomic_DNA"/>
</dbReference>
<evidence type="ECO:0000313" key="2">
    <source>
        <dbReference type="EMBL" id="KAI7735171.1"/>
    </source>
</evidence>
<feature type="region of interest" description="Disordered" evidence="1">
    <location>
        <begin position="9"/>
        <end position="29"/>
    </location>
</feature>
<proteinExistence type="predicted"/>
<organism evidence="2 3">
    <name type="scientific">Ambrosia artemisiifolia</name>
    <name type="common">Common ragweed</name>
    <dbReference type="NCBI Taxonomy" id="4212"/>
    <lineage>
        <taxon>Eukaryota</taxon>
        <taxon>Viridiplantae</taxon>
        <taxon>Streptophyta</taxon>
        <taxon>Embryophyta</taxon>
        <taxon>Tracheophyta</taxon>
        <taxon>Spermatophyta</taxon>
        <taxon>Magnoliopsida</taxon>
        <taxon>eudicotyledons</taxon>
        <taxon>Gunneridae</taxon>
        <taxon>Pentapetalae</taxon>
        <taxon>asterids</taxon>
        <taxon>campanulids</taxon>
        <taxon>Asterales</taxon>
        <taxon>Asteraceae</taxon>
        <taxon>Asteroideae</taxon>
        <taxon>Heliantheae alliance</taxon>
        <taxon>Heliantheae</taxon>
        <taxon>Ambrosia</taxon>
    </lineage>
</organism>
<name>A0AAD5C712_AMBAR</name>
<protein>
    <recommendedName>
        <fullName evidence="4">MAR-binding filament-like protein 1</fullName>
    </recommendedName>
</protein>
<evidence type="ECO:0008006" key="4">
    <source>
        <dbReference type="Google" id="ProtNLM"/>
    </source>
</evidence>
<dbReference type="PANTHER" id="PTHR33598:SF2">
    <property type="entry name" value="MAR-BINDING FILAMENT-LIKE PROTEIN"/>
    <property type="match status" value="1"/>
</dbReference>
<reference evidence="2" key="1">
    <citation type="submission" date="2022-06" db="EMBL/GenBank/DDBJ databases">
        <title>Uncovering the hologenomic basis of an extraordinary plant invasion.</title>
        <authorList>
            <person name="Bieker V.C."/>
            <person name="Martin M.D."/>
            <person name="Gilbert T."/>
            <person name="Hodgins K."/>
            <person name="Battlay P."/>
            <person name="Petersen B."/>
            <person name="Wilson J."/>
        </authorList>
    </citation>
    <scope>NUCLEOTIDE SEQUENCE</scope>
    <source>
        <strain evidence="2">AA19_3_7</strain>
        <tissue evidence="2">Leaf</tissue>
    </source>
</reference>
<evidence type="ECO:0000313" key="3">
    <source>
        <dbReference type="Proteomes" id="UP001206925"/>
    </source>
</evidence>
<comment type="caution">
    <text evidence="2">The sequence shown here is derived from an EMBL/GenBank/DDBJ whole genome shotgun (WGS) entry which is preliminary data.</text>
</comment>
<dbReference type="Proteomes" id="UP001206925">
    <property type="component" value="Unassembled WGS sequence"/>
</dbReference>
<dbReference type="Pfam" id="PF05542">
    <property type="entry name" value="DUF760"/>
    <property type="match status" value="2"/>
</dbReference>
<dbReference type="AlphaFoldDB" id="A0AAD5C712"/>
<sequence>MAAFAASFLSTASSPSSSSSSLSFRPNHSLPSPPTVGFTKSFIKLKTLVFASSDGIKAYEGDSRSKKSLLLKLIQEIEPLDVSVIQKDVPPTTVDAMKRTISGMLGLLPSDQFQVLIEALWKPLSKLLVSSLMTGFQERHKDRVLMKLLRYSYEVMVPPMEMFHGPRMMYTLRNAEYRLCLEKNFDTDEDKQTIEDSKSPVLLNSDILINSPSGQSDQLHKSSEYTYEIPDLGQMTPEVQQYILELQSRLSSVRKELHEVKRKNAALHMQQFVGEEKNELLDYLRSLQPEKVAELSEPTSADLKETINSVVHGLLATLSPKMHSQAPLISENTSIGVANNVTGSNDAVDNTSMQFQPLVSLSRDYLARLLFWCMLLGHYLRGLEYRVELMDLLSLSQNDSSDGMM</sequence>
<accession>A0AAD5C712</accession>
<evidence type="ECO:0000256" key="1">
    <source>
        <dbReference type="SAM" id="MobiDB-lite"/>
    </source>
</evidence>
<keyword evidence="3" id="KW-1185">Reference proteome</keyword>
<feature type="compositionally biased region" description="Low complexity" evidence="1">
    <location>
        <begin position="9"/>
        <end position="24"/>
    </location>
</feature>
<dbReference type="PANTHER" id="PTHR33598">
    <property type="entry name" value="OS02G0833400 PROTEIN"/>
    <property type="match status" value="1"/>
</dbReference>
<dbReference type="InterPro" id="IPR008479">
    <property type="entry name" value="DUF760"/>
</dbReference>